<keyword evidence="6" id="KW-1185">Reference proteome</keyword>
<reference evidence="6" key="1">
    <citation type="submission" date="2023-07" db="EMBL/GenBank/DDBJ databases">
        <title>Ancylobacter moscoviensis sp. nov., facultatively methylotrophic bacteria from activated sludge and the reclassification of Starkeya novella (Starkey 1934) Kelly et al. 2000 as Ancylobacter novellus comb. nov., Starkeya koreensis Im et al. 2006 as Ancylobacter koreensis comb.nov., Angulomicrobium tetraedrale Vasil'eva et al. 1986 as Ancylobacter tetraedralis comb. nov., Angulomicrobium amanitiforme Fritz et al. 2004 as Ancylobacter amanitiformis comb. nov. and Methylorhabdus multivorans Doronina et al. 1996 as Ancylobacter multivorans comb. nov. and emended description of the genus Ancylobacter.</title>
        <authorList>
            <person name="Doronina N."/>
            <person name="Chemodurova A."/>
            <person name="Grouzdev D."/>
            <person name="Koziaeva V."/>
            <person name="Shi W."/>
            <person name="Wu L."/>
            <person name="Kaparullina E."/>
        </authorList>
    </citation>
    <scope>NUCLEOTIDE SEQUENCE [LARGE SCALE GENOMIC DNA]</scope>
    <source>
        <strain evidence="6">Jip08</strain>
    </source>
</reference>
<dbReference type="SMART" id="SM00448">
    <property type="entry name" value="REC"/>
    <property type="match status" value="1"/>
</dbReference>
<evidence type="ECO:0000259" key="4">
    <source>
        <dbReference type="PROSITE" id="PS50110"/>
    </source>
</evidence>
<feature type="modified residue" description="4-aspartylphosphate" evidence="3">
    <location>
        <position position="52"/>
    </location>
</feature>
<dbReference type="Proteomes" id="UP001202867">
    <property type="component" value="Unassembled WGS sequence"/>
</dbReference>
<evidence type="ECO:0000256" key="2">
    <source>
        <dbReference type="ARBA" id="ARBA00023012"/>
    </source>
</evidence>
<accession>A0ABT0DQX4</accession>
<dbReference type="InterPro" id="IPR001789">
    <property type="entry name" value="Sig_transdc_resp-reg_receiver"/>
</dbReference>
<evidence type="ECO:0000313" key="6">
    <source>
        <dbReference type="Proteomes" id="UP001202867"/>
    </source>
</evidence>
<dbReference type="PANTHER" id="PTHR45339:SF1">
    <property type="entry name" value="HYBRID SIGNAL TRANSDUCTION HISTIDINE KINASE J"/>
    <property type="match status" value="1"/>
</dbReference>
<sequence length="123" mass="13441">MTKILLVEDNEMNRDMLSRRLSRNGFEVVIAVNGQEGVDLALAEKPALILMDMSLPVLDGWEATRRVKANPETAGIPVIALTAHAMAKDRDDAMAAGCDEFDTKPVEMPRLLGKIRALLGLPD</sequence>
<dbReference type="PANTHER" id="PTHR45339">
    <property type="entry name" value="HYBRID SIGNAL TRANSDUCTION HISTIDINE KINASE J"/>
    <property type="match status" value="1"/>
</dbReference>
<dbReference type="PROSITE" id="PS50110">
    <property type="entry name" value="RESPONSE_REGULATORY"/>
    <property type="match status" value="1"/>
</dbReference>
<dbReference type="Gene3D" id="3.40.50.2300">
    <property type="match status" value="1"/>
</dbReference>
<keyword evidence="1 3" id="KW-0597">Phosphoprotein</keyword>
<proteinExistence type="predicted"/>
<name>A0ABT0DQX4_9HYPH</name>
<evidence type="ECO:0000256" key="1">
    <source>
        <dbReference type="ARBA" id="ARBA00022553"/>
    </source>
</evidence>
<dbReference type="SUPFAM" id="SSF52172">
    <property type="entry name" value="CheY-like"/>
    <property type="match status" value="1"/>
</dbReference>
<organism evidence="5 6">
    <name type="scientific">Ancylobacter koreensis</name>
    <dbReference type="NCBI Taxonomy" id="266121"/>
    <lineage>
        <taxon>Bacteria</taxon>
        <taxon>Pseudomonadati</taxon>
        <taxon>Pseudomonadota</taxon>
        <taxon>Alphaproteobacteria</taxon>
        <taxon>Hyphomicrobiales</taxon>
        <taxon>Xanthobacteraceae</taxon>
        <taxon>Ancylobacter</taxon>
    </lineage>
</organism>
<keyword evidence="2" id="KW-0902">Two-component regulatory system</keyword>
<dbReference type="InterPro" id="IPR011006">
    <property type="entry name" value="CheY-like_superfamily"/>
</dbReference>
<evidence type="ECO:0000313" key="5">
    <source>
        <dbReference type="EMBL" id="MCK0209584.1"/>
    </source>
</evidence>
<comment type="caution">
    <text evidence="5">The sequence shown here is derived from an EMBL/GenBank/DDBJ whole genome shotgun (WGS) entry which is preliminary data.</text>
</comment>
<dbReference type="Pfam" id="PF00072">
    <property type="entry name" value="Response_reg"/>
    <property type="match status" value="1"/>
</dbReference>
<dbReference type="RefSeq" id="WP_247202080.1">
    <property type="nucleotide sequence ID" value="NZ_JALKCG010000007.1"/>
</dbReference>
<evidence type="ECO:0000256" key="3">
    <source>
        <dbReference type="PROSITE-ProRule" id="PRU00169"/>
    </source>
</evidence>
<feature type="domain" description="Response regulatory" evidence="4">
    <location>
        <begin position="3"/>
        <end position="119"/>
    </location>
</feature>
<dbReference type="EMBL" id="JALKCG010000007">
    <property type="protein sequence ID" value="MCK0209584.1"/>
    <property type="molecule type" value="Genomic_DNA"/>
</dbReference>
<gene>
    <name evidence="5" type="ORF">MWN33_16250</name>
</gene>
<protein>
    <submittedName>
        <fullName evidence="5">Response regulator</fullName>
    </submittedName>
</protein>